<dbReference type="CDD" id="cd00054">
    <property type="entry name" value="EGF_CA"/>
    <property type="match status" value="8"/>
</dbReference>
<feature type="chain" id="PRO_5046804289" evidence="6">
    <location>
        <begin position="27"/>
        <end position="900"/>
    </location>
</feature>
<evidence type="ECO:0000256" key="3">
    <source>
        <dbReference type="ARBA" id="ARBA00022737"/>
    </source>
</evidence>
<dbReference type="InterPro" id="IPR026823">
    <property type="entry name" value="cEGF"/>
</dbReference>
<dbReference type="Proteomes" id="UP001652625">
    <property type="component" value="Chromosome 06"/>
</dbReference>
<organism evidence="8 9">
    <name type="scientific">Hydra vulgaris</name>
    <name type="common">Hydra</name>
    <name type="synonym">Hydra attenuata</name>
    <dbReference type="NCBI Taxonomy" id="6087"/>
    <lineage>
        <taxon>Eukaryota</taxon>
        <taxon>Metazoa</taxon>
        <taxon>Cnidaria</taxon>
        <taxon>Hydrozoa</taxon>
        <taxon>Hydroidolina</taxon>
        <taxon>Anthoathecata</taxon>
        <taxon>Aplanulata</taxon>
        <taxon>Hydridae</taxon>
        <taxon>Hydra</taxon>
    </lineage>
</organism>
<dbReference type="InterPro" id="IPR000152">
    <property type="entry name" value="EGF-type_Asp/Asn_hydroxyl_site"/>
</dbReference>
<dbReference type="Gene3D" id="2.10.25.10">
    <property type="entry name" value="Laminin"/>
    <property type="match status" value="8"/>
</dbReference>
<dbReference type="SMART" id="SM00181">
    <property type="entry name" value="EGF"/>
    <property type="match status" value="9"/>
</dbReference>
<feature type="domain" description="EGF-like" evidence="7">
    <location>
        <begin position="118"/>
        <end position="161"/>
    </location>
</feature>
<gene>
    <name evidence="9" type="primary">LOC100202622</name>
</gene>
<dbReference type="PROSITE" id="PS50026">
    <property type="entry name" value="EGF_3"/>
    <property type="match status" value="5"/>
</dbReference>
<evidence type="ECO:0000313" key="8">
    <source>
        <dbReference type="Proteomes" id="UP001652625"/>
    </source>
</evidence>
<evidence type="ECO:0000256" key="5">
    <source>
        <dbReference type="PROSITE-ProRule" id="PRU00076"/>
    </source>
</evidence>
<keyword evidence="4" id="KW-1015">Disulfide bond</keyword>
<dbReference type="InterPro" id="IPR001881">
    <property type="entry name" value="EGF-like_Ca-bd_dom"/>
</dbReference>
<dbReference type="PROSITE" id="PS01186">
    <property type="entry name" value="EGF_2"/>
    <property type="match status" value="1"/>
</dbReference>
<dbReference type="PANTHER" id="PTHR24039">
    <property type="entry name" value="FIBRILLIN-RELATED"/>
    <property type="match status" value="1"/>
</dbReference>
<feature type="signal peptide" evidence="6">
    <location>
        <begin position="1"/>
        <end position="26"/>
    </location>
</feature>
<dbReference type="GeneID" id="100202622"/>
<feature type="domain" description="EGF-like" evidence="7">
    <location>
        <begin position="310"/>
        <end position="349"/>
    </location>
</feature>
<evidence type="ECO:0000256" key="1">
    <source>
        <dbReference type="ARBA" id="ARBA00022536"/>
    </source>
</evidence>
<feature type="domain" description="EGF-like" evidence="7">
    <location>
        <begin position="354"/>
        <end position="398"/>
    </location>
</feature>
<keyword evidence="3" id="KW-0677">Repeat</keyword>
<comment type="caution">
    <text evidence="5">Lacks conserved residue(s) required for the propagation of feature annotation.</text>
</comment>
<dbReference type="Pfam" id="PF12662">
    <property type="entry name" value="cEGF"/>
    <property type="match status" value="1"/>
</dbReference>
<reference evidence="9" key="1">
    <citation type="submission" date="2025-08" db="UniProtKB">
        <authorList>
            <consortium name="RefSeq"/>
        </authorList>
    </citation>
    <scope>IDENTIFICATION</scope>
</reference>
<keyword evidence="2 6" id="KW-0732">Signal</keyword>
<dbReference type="Pfam" id="PF07645">
    <property type="entry name" value="EGF_CA"/>
    <property type="match status" value="7"/>
</dbReference>
<dbReference type="InterPro" id="IPR049883">
    <property type="entry name" value="NOTCH1_EGF-like"/>
</dbReference>
<evidence type="ECO:0000259" key="7">
    <source>
        <dbReference type="PROSITE" id="PS50026"/>
    </source>
</evidence>
<dbReference type="InterPro" id="IPR018097">
    <property type="entry name" value="EGF_Ca-bd_CS"/>
</dbReference>
<sequence>MKQKTTCWILASLFLIFTQVIINCLAAGTDCQGYSGCGKYAKCTNTSGLITCQCPTGNFNQDSNSSVCDDINECFVYTAGTRCPPRTQCLNTIGSYLCGCLPGYRMVGSLTNATVCEDIDECNNTNICPTNSSCQNTNGSYVCTCNSGFYNTGIDGSTVCQVLDPCSNAALNNCNKDTQDCTSSGQNFTCTCKKGYRAISGGLCSDINECTVYPPTNKNYPCERNPAIQYYFYDSQTCINTPGSYYCICPPGYRLDVATKTCKDINYCAEKNFTCSKKSTCLYENIPGRYKCPCNSNYLNGNELISPCIDLDECALKKDNCDRVNGFCINTDGSFSCGCNQGFYQDPSSSKCADINECFDGKACDLRYSICINTVGSFMCNCKPGYEKIPNTMNQTCRDVNECCPVNNCYSDSNVVATCTNSIGSFGCKCPPGFWGNGYPLNVTLPYNGTGCNDIDECFNSPCLDSQLCINTPGSYMCLCKPGFYFEKKLNLCLDKNECHTKNICGDTTCVNTVGSYVCECPESSIGINLNGVIKCQDYLSWSSEQMLVGSKKAETITVLKKTFTINFKVKINSYFNGNIIKIADNSGNYIDVSVKGSNMSFYVFGNQAMANITLNQWLSVAISQFNGSFYISFNQFNVAKFDSTFNGPNDYANMNIIMSDPAANGSISELKIANGDASIWGKWQMQSRCRQECGNGTATFVRTCNSPACLFMNQSKTEFCFIMNCSQGFPVLKDGSCNGFVDFKDNLDFTLFYQTFKLVDVQMILENMKKFSAVQLPFVCNDTFNRNILDDINKAYNYSVDGLSSLLNVKNILRNYISCQPNVLRRPIQSGSSLIMAMFETYDSIVERYFAVSNLFTVIKNKQREVKQKVDMCSKQGLVNILHDNANANKYNNIMLSSS</sequence>
<dbReference type="InterPro" id="IPR000742">
    <property type="entry name" value="EGF"/>
</dbReference>
<protein>
    <submittedName>
        <fullName evidence="9">Fibrillin-1 isoform X2</fullName>
    </submittedName>
</protein>
<dbReference type="PROSITE" id="PS01187">
    <property type="entry name" value="EGF_CA"/>
    <property type="match status" value="3"/>
</dbReference>
<feature type="domain" description="EGF-like" evidence="7">
    <location>
        <begin position="70"/>
        <end position="110"/>
    </location>
</feature>
<keyword evidence="8" id="KW-1185">Reference proteome</keyword>
<dbReference type="RefSeq" id="XP_065656510.1">
    <property type="nucleotide sequence ID" value="XM_065800438.1"/>
</dbReference>
<keyword evidence="1 5" id="KW-0245">EGF-like domain</keyword>
<dbReference type="SUPFAM" id="SSF57184">
    <property type="entry name" value="Growth factor receptor domain"/>
    <property type="match status" value="5"/>
</dbReference>
<dbReference type="PROSITE" id="PS00010">
    <property type="entry name" value="ASX_HYDROXYL"/>
    <property type="match status" value="5"/>
</dbReference>
<evidence type="ECO:0000313" key="9">
    <source>
        <dbReference type="RefSeq" id="XP_065656510.1"/>
    </source>
</evidence>
<evidence type="ECO:0000256" key="4">
    <source>
        <dbReference type="ARBA" id="ARBA00023157"/>
    </source>
</evidence>
<evidence type="ECO:0000256" key="2">
    <source>
        <dbReference type="ARBA" id="ARBA00022729"/>
    </source>
</evidence>
<accession>A0ABM4C4L5</accession>
<proteinExistence type="predicted"/>
<dbReference type="InterPro" id="IPR009030">
    <property type="entry name" value="Growth_fac_rcpt_cys_sf"/>
</dbReference>
<name>A0ABM4C4L5_HYDVU</name>
<feature type="domain" description="EGF-like" evidence="7">
    <location>
        <begin position="454"/>
        <end position="494"/>
    </location>
</feature>
<dbReference type="SMART" id="SM00179">
    <property type="entry name" value="EGF_CA"/>
    <property type="match status" value="9"/>
</dbReference>
<evidence type="ECO:0000256" key="6">
    <source>
        <dbReference type="SAM" id="SignalP"/>
    </source>
</evidence>